<comment type="caution">
    <text evidence="10">Lacks conserved residue(s) required for the propagation of feature annotation.</text>
</comment>
<dbReference type="PANTHER" id="PTHR30031:SF0">
    <property type="entry name" value="PHOSPHOENOLPYRUVATE CARBOXYKINASE (ATP)"/>
    <property type="match status" value="1"/>
</dbReference>
<dbReference type="NCBIfam" id="NF006821">
    <property type="entry name" value="PRK09344.1-3"/>
    <property type="match status" value="1"/>
</dbReference>
<dbReference type="PIRSF" id="PIRSF006294">
    <property type="entry name" value="PEP_crbxkin"/>
    <property type="match status" value="1"/>
</dbReference>
<gene>
    <name evidence="10" type="primary">pckA</name>
    <name evidence="11" type="ORF">K3166_03145</name>
</gene>
<feature type="binding site" evidence="10">
    <location>
        <position position="215"/>
    </location>
    <ligand>
        <name>Mn(2+)</name>
        <dbReference type="ChEBI" id="CHEBI:29035"/>
    </ligand>
</feature>
<evidence type="ECO:0000256" key="2">
    <source>
        <dbReference type="ARBA" id="ARBA00006052"/>
    </source>
</evidence>
<evidence type="ECO:0000256" key="9">
    <source>
        <dbReference type="ARBA" id="ARBA00047371"/>
    </source>
</evidence>
<keyword evidence="10" id="KW-0963">Cytoplasm</keyword>
<keyword evidence="5 10" id="KW-0547">Nucleotide-binding</keyword>
<comment type="catalytic activity">
    <reaction evidence="9 10">
        <text>oxaloacetate + ATP = phosphoenolpyruvate + ADP + CO2</text>
        <dbReference type="Rhea" id="RHEA:18617"/>
        <dbReference type="ChEBI" id="CHEBI:16452"/>
        <dbReference type="ChEBI" id="CHEBI:16526"/>
        <dbReference type="ChEBI" id="CHEBI:30616"/>
        <dbReference type="ChEBI" id="CHEBI:58702"/>
        <dbReference type="ChEBI" id="CHEBI:456216"/>
        <dbReference type="EC" id="4.1.1.49"/>
    </reaction>
</comment>
<evidence type="ECO:0000256" key="5">
    <source>
        <dbReference type="ARBA" id="ARBA00022741"/>
    </source>
</evidence>
<name>A0ABX8ZFD9_9SPHN</name>
<keyword evidence="10" id="KW-0464">Manganese</keyword>
<dbReference type="Gene3D" id="3.90.228.20">
    <property type="match status" value="1"/>
</dbReference>
<comment type="function">
    <text evidence="10">Involved in the gluconeogenesis. Catalyzes the conversion of oxaloacetate (OAA) to phosphoenolpyruvate (PEP) through direct phosphoryl transfer between the nucleoside triphosphate and OAA.</text>
</comment>
<organism evidence="11 12">
    <name type="scientific">Qipengyuania psychrotolerans</name>
    <dbReference type="NCBI Taxonomy" id="2867238"/>
    <lineage>
        <taxon>Bacteria</taxon>
        <taxon>Pseudomonadati</taxon>
        <taxon>Pseudomonadota</taxon>
        <taxon>Alphaproteobacteria</taxon>
        <taxon>Sphingomonadales</taxon>
        <taxon>Erythrobacteraceae</taxon>
        <taxon>Qipengyuania</taxon>
    </lineage>
</organism>
<evidence type="ECO:0000256" key="1">
    <source>
        <dbReference type="ARBA" id="ARBA00004742"/>
    </source>
</evidence>
<feature type="binding site" evidence="10">
    <location>
        <position position="299"/>
    </location>
    <ligand>
        <name>ATP</name>
        <dbReference type="ChEBI" id="CHEBI:30616"/>
    </ligand>
</feature>
<keyword evidence="6 10" id="KW-0210">Decarboxylase</keyword>
<evidence type="ECO:0000256" key="7">
    <source>
        <dbReference type="ARBA" id="ARBA00022840"/>
    </source>
</evidence>
<comment type="cofactor">
    <cofactor evidence="10">
        <name>Mn(2+)</name>
        <dbReference type="ChEBI" id="CHEBI:29035"/>
    </cofactor>
    <text evidence="10">Binds 1 Mn(2+) ion per subunit.</text>
</comment>
<dbReference type="GO" id="GO:0004612">
    <property type="term" value="F:phosphoenolpyruvate carboxykinase (ATP) activity"/>
    <property type="evidence" value="ECO:0007669"/>
    <property type="project" value="UniProtKB-EC"/>
</dbReference>
<dbReference type="Gene3D" id="3.40.449.10">
    <property type="entry name" value="Phosphoenolpyruvate Carboxykinase, domain 1"/>
    <property type="match status" value="1"/>
</dbReference>
<dbReference type="SUPFAM" id="SSF53795">
    <property type="entry name" value="PEP carboxykinase-like"/>
    <property type="match status" value="1"/>
</dbReference>
<dbReference type="Proteomes" id="UP000824280">
    <property type="component" value="Chromosome"/>
</dbReference>
<dbReference type="Gene3D" id="2.170.8.10">
    <property type="entry name" value="Phosphoenolpyruvate Carboxykinase, domain 2"/>
    <property type="match status" value="1"/>
</dbReference>
<sequence length="546" mass="59484">MRQRFPNTFRSPALEISVTFPLSTSLAAQGIETTATIHPNLNSEELTAAALERGEGRRAKHGPLVVETGKHTGRSAKDKFIVRNAETEDTVWWDNNASMKPEHFAALKKDFLKALGDRSELFVADLFGGSQPEYRVKVRVINELAWHNQFIRTLLVRPTEAELEGFVPEYTIIDLPAFHADPDRHGTRGETVIAVNLEEKLILIGGTKYAGEMKKSVFGILNYLLPPKGVMPMHCSANIGPDGKSAVFFGLSGTGKTTLSADASRTLIGDDEHGWSDTAVFNFEGGCYAKMIRLDPEAEPEIFATTRMEGTVLENVVMDEDGEIDLEDNSLAENTRGAYPLSSIPNTSEDNMGPPPSNVIMLTADAFGVLPPIARLTPDQAMYHFLSGYTAKVAGTEIGVTEPEATFSTCFGAPFMPRHPSVYGNLLKKRIAEGGAQCWLVNTGWTGGKYGVGRRMPIKATRALLNAALDGSLGDAQFRKDPNFGFEVPIAVPGVDSQILDPRSTWADGEEYDRTAHKLVQLFVDNFEPFAAHVDQGVRDAAPAAA</sequence>
<feature type="binding site" evidence="10">
    <location>
        <position position="336"/>
    </location>
    <ligand>
        <name>ATP</name>
        <dbReference type="ChEBI" id="CHEBI:30616"/>
    </ligand>
</feature>
<proteinExistence type="inferred from homology"/>
<feature type="binding site" evidence="10">
    <location>
        <position position="234"/>
    </location>
    <ligand>
        <name>Mn(2+)</name>
        <dbReference type="ChEBI" id="CHEBI:29035"/>
    </ligand>
</feature>
<keyword evidence="4 10" id="KW-0312">Gluconeogenesis</keyword>
<keyword evidence="7 10" id="KW-0067">ATP-binding</keyword>
<dbReference type="Pfam" id="PF01293">
    <property type="entry name" value="PEPCK_ATP"/>
    <property type="match status" value="1"/>
</dbReference>
<feature type="binding site" evidence="10">
    <location>
        <position position="271"/>
    </location>
    <ligand>
        <name>Mn(2+)</name>
        <dbReference type="ChEBI" id="CHEBI:29035"/>
    </ligand>
</feature>
<comment type="subcellular location">
    <subcellularLocation>
        <location evidence="10">Cytoplasm</location>
    </subcellularLocation>
</comment>
<reference evidence="11 12" key="1">
    <citation type="submission" date="2021-08" db="EMBL/GenBank/DDBJ databases">
        <title>Comparative Genomics Analysis of the Genus Qipengyuania Reveals Extensive Genetic Diversity and Metabolic Versatility, Including the Description of Fifteen Novel Species.</title>
        <authorList>
            <person name="Liu Y."/>
        </authorList>
    </citation>
    <scope>NUCLEOTIDE SEQUENCE [LARGE SCALE GENOMIC DNA]</scope>
    <source>
        <strain evidence="11 12">1XM2-8</strain>
    </source>
</reference>
<feature type="binding site" evidence="10">
    <location>
        <position position="461"/>
    </location>
    <ligand>
        <name>ATP</name>
        <dbReference type="ChEBI" id="CHEBI:30616"/>
    </ligand>
</feature>
<feature type="binding site" evidence="10">
    <location>
        <position position="234"/>
    </location>
    <ligand>
        <name>ATP</name>
        <dbReference type="ChEBI" id="CHEBI:30616"/>
    </ligand>
</feature>
<dbReference type="SUPFAM" id="SSF68923">
    <property type="entry name" value="PEP carboxykinase N-terminal domain"/>
    <property type="match status" value="1"/>
</dbReference>
<evidence type="ECO:0000256" key="4">
    <source>
        <dbReference type="ARBA" id="ARBA00022432"/>
    </source>
</evidence>
<evidence type="ECO:0000313" key="11">
    <source>
        <dbReference type="EMBL" id="QZD87710.1"/>
    </source>
</evidence>
<evidence type="ECO:0000256" key="8">
    <source>
        <dbReference type="ARBA" id="ARBA00023239"/>
    </source>
</evidence>
<dbReference type="PANTHER" id="PTHR30031">
    <property type="entry name" value="PHOSPHOENOLPYRUVATE CARBOXYKINASE ATP"/>
    <property type="match status" value="1"/>
</dbReference>
<evidence type="ECO:0000256" key="10">
    <source>
        <dbReference type="HAMAP-Rule" id="MF_00453"/>
    </source>
</evidence>
<feature type="binding site" evidence="10">
    <location>
        <position position="74"/>
    </location>
    <ligand>
        <name>substrate</name>
    </ligand>
</feature>
<comment type="pathway">
    <text evidence="1 10">Carbohydrate biosynthesis; gluconeogenesis.</text>
</comment>
<dbReference type="HAMAP" id="MF_00453">
    <property type="entry name" value="PEPCK_ATP"/>
    <property type="match status" value="1"/>
</dbReference>
<dbReference type="NCBIfam" id="NF006820">
    <property type="entry name" value="PRK09344.1-2"/>
    <property type="match status" value="1"/>
</dbReference>
<feature type="binding site" evidence="10">
    <location>
        <position position="215"/>
    </location>
    <ligand>
        <name>ATP</name>
        <dbReference type="ChEBI" id="CHEBI:30616"/>
    </ligand>
</feature>
<keyword evidence="10" id="KW-0479">Metal-binding</keyword>
<feature type="binding site" evidence="10">
    <location>
        <position position="336"/>
    </location>
    <ligand>
        <name>substrate</name>
    </ligand>
</feature>
<dbReference type="EMBL" id="CP081297">
    <property type="protein sequence ID" value="QZD87710.1"/>
    <property type="molecule type" value="Genomic_DNA"/>
</dbReference>
<evidence type="ECO:0000256" key="6">
    <source>
        <dbReference type="ARBA" id="ARBA00022793"/>
    </source>
</evidence>
<feature type="binding site" evidence="10">
    <location>
        <position position="209"/>
    </location>
    <ligand>
        <name>substrate</name>
    </ligand>
</feature>
<dbReference type="NCBIfam" id="TIGR00224">
    <property type="entry name" value="pckA"/>
    <property type="match status" value="1"/>
</dbReference>
<evidence type="ECO:0000256" key="3">
    <source>
        <dbReference type="ARBA" id="ARBA00012363"/>
    </source>
</evidence>
<protein>
    <recommendedName>
        <fullName evidence="3 10">Phosphoenolpyruvate carboxykinase (ATP)</fullName>
        <shortName evidence="10">PCK</shortName>
        <shortName evidence="10">PEP carboxykinase</shortName>
        <shortName evidence="10">PEPCK</shortName>
        <ecNumber evidence="3 10">4.1.1.49</ecNumber>
    </recommendedName>
</protein>
<dbReference type="InterPro" id="IPR013035">
    <property type="entry name" value="PEP_carboxykinase_C"/>
</dbReference>
<evidence type="ECO:0000313" key="12">
    <source>
        <dbReference type="Proteomes" id="UP000824280"/>
    </source>
</evidence>
<dbReference type="NCBIfam" id="NF006822">
    <property type="entry name" value="PRK09344.1-4"/>
    <property type="match status" value="1"/>
</dbReference>
<dbReference type="InterPro" id="IPR001272">
    <property type="entry name" value="PEP_carboxykinase_ATP"/>
</dbReference>
<dbReference type="InterPro" id="IPR008210">
    <property type="entry name" value="PEP_carboxykinase_N"/>
</dbReference>
<comment type="similarity">
    <text evidence="2 10">Belongs to the phosphoenolpyruvate carboxykinase (ATP) family.</text>
</comment>
<dbReference type="CDD" id="cd00484">
    <property type="entry name" value="PEPCK_ATP"/>
    <property type="match status" value="1"/>
</dbReference>
<keyword evidence="12" id="KW-1185">Reference proteome</keyword>
<keyword evidence="8 10" id="KW-0456">Lyase</keyword>
<accession>A0ABX8ZFD9</accession>
<feature type="binding site" evidence="10">
    <location>
        <position position="215"/>
    </location>
    <ligand>
        <name>substrate</name>
    </ligand>
</feature>
<dbReference type="EC" id="4.1.1.49" evidence="3 10"/>
<feature type="binding site" evidence="10">
    <location>
        <begin position="250"/>
        <end position="258"/>
    </location>
    <ligand>
        <name>ATP</name>
        <dbReference type="ChEBI" id="CHEBI:30616"/>
    </ligand>
</feature>